<feature type="non-terminal residue" evidence="9">
    <location>
        <position position="140"/>
    </location>
</feature>
<dbReference type="GO" id="GO:0043657">
    <property type="term" value="C:host cell"/>
    <property type="evidence" value="ECO:0007669"/>
    <property type="project" value="UniProtKB-SubCell"/>
</dbReference>
<accession>A0A6G0M4Y6</accession>
<dbReference type="Pfam" id="PF22748">
    <property type="entry name" value="PexRD54_WY"/>
    <property type="match status" value="1"/>
</dbReference>
<proteinExistence type="inferred from homology"/>
<evidence type="ECO:0000313" key="11">
    <source>
        <dbReference type="Proteomes" id="UP000488956"/>
    </source>
</evidence>
<keyword evidence="6" id="KW-0843">Virulence</keyword>
<dbReference type="EMBL" id="QXFX01013056">
    <property type="protein sequence ID" value="KAE9034741.1"/>
    <property type="molecule type" value="Genomic_DNA"/>
</dbReference>
<comment type="similarity">
    <text evidence="3">Belongs to the RxLR effector family.</text>
</comment>
<dbReference type="EMBL" id="QXGC01013002">
    <property type="protein sequence ID" value="KAE9143071.1"/>
    <property type="molecule type" value="Genomic_DNA"/>
</dbReference>
<organism evidence="9 10">
    <name type="scientific">Phytophthora fragariae</name>
    <dbReference type="NCBI Taxonomy" id="53985"/>
    <lineage>
        <taxon>Eukaryota</taxon>
        <taxon>Sar</taxon>
        <taxon>Stramenopiles</taxon>
        <taxon>Oomycota</taxon>
        <taxon>Peronosporomycetes</taxon>
        <taxon>Peronosporales</taxon>
        <taxon>Peronosporaceae</taxon>
        <taxon>Phytophthora</taxon>
    </lineage>
</organism>
<dbReference type="GO" id="GO:0005576">
    <property type="term" value="C:extracellular region"/>
    <property type="evidence" value="ECO:0007669"/>
    <property type="project" value="UniProtKB-SubCell"/>
</dbReference>
<dbReference type="InterPro" id="IPR054463">
    <property type="entry name" value="PexRD54_WY"/>
</dbReference>
<evidence type="ECO:0000256" key="5">
    <source>
        <dbReference type="ARBA" id="ARBA00022729"/>
    </source>
</evidence>
<comment type="subcellular location">
    <subcellularLocation>
        <location evidence="1">Host cell</location>
    </subcellularLocation>
    <subcellularLocation>
        <location evidence="2">Secreted</location>
    </subcellularLocation>
</comment>
<name>A0A6G0M4Y6_9STRA</name>
<protein>
    <recommendedName>
        <fullName evidence="7">RxLR effector PexRD54 WY domain-containing protein</fullName>
    </recommendedName>
</protein>
<evidence type="ECO:0000256" key="3">
    <source>
        <dbReference type="ARBA" id="ARBA00010400"/>
    </source>
</evidence>
<keyword evidence="5" id="KW-0732">Signal</keyword>
<evidence type="ECO:0000256" key="2">
    <source>
        <dbReference type="ARBA" id="ARBA00004613"/>
    </source>
</evidence>
<evidence type="ECO:0000313" key="8">
    <source>
        <dbReference type="EMBL" id="KAE9034741.1"/>
    </source>
</evidence>
<evidence type="ECO:0000256" key="6">
    <source>
        <dbReference type="ARBA" id="ARBA00023026"/>
    </source>
</evidence>
<evidence type="ECO:0000256" key="4">
    <source>
        <dbReference type="ARBA" id="ARBA00022525"/>
    </source>
</evidence>
<dbReference type="AlphaFoldDB" id="A0A6G0M4Y6"/>
<reference evidence="10 11" key="1">
    <citation type="submission" date="2018-09" db="EMBL/GenBank/DDBJ databases">
        <title>Genomic investigation of the strawberry pathogen Phytophthora fragariae indicates pathogenicity is determined by transcriptional variation in three key races.</title>
        <authorList>
            <person name="Adams T.M."/>
            <person name="Armitage A.D."/>
            <person name="Sobczyk M.K."/>
            <person name="Bates H.J."/>
            <person name="Dunwell J.M."/>
            <person name="Nellist C.F."/>
            <person name="Harrison R.J."/>
        </authorList>
    </citation>
    <scope>NUCLEOTIDE SEQUENCE [LARGE SCALE GENOMIC DNA]</scope>
    <source>
        <strain evidence="9 10">BC-23</strain>
        <strain evidence="8 11">ONT-3</strain>
    </source>
</reference>
<keyword evidence="4" id="KW-0964">Secreted</keyword>
<feature type="domain" description="RxLR effector PexRD54 WY" evidence="7">
    <location>
        <begin position="49"/>
        <end position="87"/>
    </location>
</feature>
<evidence type="ECO:0000313" key="9">
    <source>
        <dbReference type="EMBL" id="KAE9143071.1"/>
    </source>
</evidence>
<comment type="caution">
    <text evidence="9">The sequence shown here is derived from an EMBL/GenBank/DDBJ whole genome shotgun (WGS) entry which is preliminary data.</text>
</comment>
<evidence type="ECO:0000259" key="7">
    <source>
        <dbReference type="Pfam" id="PF22748"/>
    </source>
</evidence>
<sequence>MLGEDPYKLILATLPARYTDEGLASMLVVAKQDHITVSVAAKLEDALFNRWLAQGKSAESVFKLLNLNKAEDKIFESPMLRTWASYVRTLDKMNPDEAMFSVLKTRYGDEVLTDMLIASRKSGTARYDVSGLEEVLLKTW</sequence>
<gene>
    <name evidence="9" type="ORF">PF004_g33111</name>
    <name evidence="8" type="ORF">PF010_g33372</name>
</gene>
<evidence type="ECO:0000256" key="1">
    <source>
        <dbReference type="ARBA" id="ARBA00004340"/>
    </source>
</evidence>
<dbReference type="Proteomes" id="UP000476176">
    <property type="component" value="Unassembled WGS sequence"/>
</dbReference>
<evidence type="ECO:0000313" key="10">
    <source>
        <dbReference type="Proteomes" id="UP000476176"/>
    </source>
</evidence>
<dbReference type="Proteomes" id="UP000488956">
    <property type="component" value="Unassembled WGS sequence"/>
</dbReference>